<keyword evidence="6" id="KW-1185">Reference proteome</keyword>
<protein>
    <recommendedName>
        <fullName evidence="7">GerMN domain-containing protein</fullName>
    </recommendedName>
</protein>
<feature type="domain" description="GerMN" evidence="2">
    <location>
        <begin position="175"/>
        <end position="285"/>
    </location>
</feature>
<accession>A0A7W7ZWE3</accession>
<dbReference type="Pfam" id="PF25976">
    <property type="entry name" value="LpqB_N"/>
    <property type="match status" value="1"/>
</dbReference>
<name>A0A7W7ZWE3_9ACTN</name>
<dbReference type="SUPFAM" id="SSF63829">
    <property type="entry name" value="Calcium-dependent phosphotriesterase"/>
    <property type="match status" value="1"/>
</dbReference>
<dbReference type="InterPro" id="IPR059026">
    <property type="entry name" value="LpqB_N"/>
</dbReference>
<evidence type="ECO:0000259" key="3">
    <source>
        <dbReference type="Pfam" id="PF10647"/>
    </source>
</evidence>
<feature type="domain" description="Lipoprotein LpqB C-terminal" evidence="3">
    <location>
        <begin position="320"/>
        <end position="557"/>
    </location>
</feature>
<dbReference type="AlphaFoldDB" id="A0A7W7ZWE3"/>
<evidence type="ECO:0000313" key="6">
    <source>
        <dbReference type="Proteomes" id="UP000568380"/>
    </source>
</evidence>
<feature type="domain" description="Lipoprotein LpqB N-terminal" evidence="4">
    <location>
        <begin position="52"/>
        <end position="166"/>
    </location>
</feature>
<dbReference type="RefSeq" id="WP_184957732.1">
    <property type="nucleotide sequence ID" value="NZ_JACHIN010000001.1"/>
</dbReference>
<dbReference type="Proteomes" id="UP000568380">
    <property type="component" value="Unassembled WGS sequence"/>
</dbReference>
<dbReference type="InterPro" id="IPR018910">
    <property type="entry name" value="LpqB_C"/>
</dbReference>
<comment type="caution">
    <text evidence="5">The sequence shown here is derived from an EMBL/GenBank/DDBJ whole genome shotgun (WGS) entry which is preliminary data.</text>
</comment>
<reference evidence="5 6" key="1">
    <citation type="submission" date="2020-08" db="EMBL/GenBank/DDBJ databases">
        <title>Genomic Encyclopedia of Type Strains, Phase IV (KMG-IV): sequencing the most valuable type-strain genomes for metagenomic binning, comparative biology and taxonomic classification.</title>
        <authorList>
            <person name="Goeker M."/>
        </authorList>
    </citation>
    <scope>NUCLEOTIDE SEQUENCE [LARGE SCALE GENOMIC DNA]</scope>
    <source>
        <strain evidence="5 6">DSM 45385</strain>
    </source>
</reference>
<evidence type="ECO:0000256" key="1">
    <source>
        <dbReference type="SAM" id="SignalP"/>
    </source>
</evidence>
<feature type="chain" id="PRO_5039087197" description="GerMN domain-containing protein" evidence="1">
    <location>
        <begin position="24"/>
        <end position="559"/>
    </location>
</feature>
<evidence type="ECO:0008006" key="7">
    <source>
        <dbReference type="Google" id="ProtNLM"/>
    </source>
</evidence>
<sequence length="559" mass="59170">MTSSRRALAAVLTLAFVLSCGCAVIPVGSPTAAEEAVGGDLTKPFVRMIVSPPRNDWTPRKVVEGMLAAMAAYPDDPTTLLQYMTQKARNAWRPVGPITVIDEPTFKEDNGAVQLTTNKIARIEDDDRYVSDGEKLARTFYLKKEAGGWRVDSGLENGLMMRASDVDRAYRPTLLYYLNGAQKPDGLLVADAVHLRLKPGENLAETIIERLLKGPSSALRGAVGTALTGNVGVDSVTATDDKVVISLSGAPALADTDAFKAQLRASLEKVTAAQPIDVLHNGEPYILGIQPNDAQAWYPSAKSPSYYTTGGAVHYTSPEGAGNAVNGQAGKPNGYVGQALSKDGDEVAAVGADGIYVAPVSPNGEWQRVMEGRLTSPSWHRDGSLWAFEKGSGAVLRRDPGGAPTRVAAPDLDGKDVTELRISRDGVRVAAGVGGKEVRVGAITGGSLGLMLGNFQRLLTVRQGETVKDIAWRDGEHLLVLVSGKAGQTLMEIDVGDGETATLTSDKRLDSIAALGPQIMAGTLDEATGGPAEILEFKDQQGWVTKVKETSQEPIFPLG</sequence>
<dbReference type="PROSITE" id="PS51257">
    <property type="entry name" value="PROKAR_LIPOPROTEIN"/>
    <property type="match status" value="1"/>
</dbReference>
<organism evidence="5 6">
    <name type="scientific">Nonomuraea endophytica</name>
    <dbReference type="NCBI Taxonomy" id="714136"/>
    <lineage>
        <taxon>Bacteria</taxon>
        <taxon>Bacillati</taxon>
        <taxon>Actinomycetota</taxon>
        <taxon>Actinomycetes</taxon>
        <taxon>Streptosporangiales</taxon>
        <taxon>Streptosporangiaceae</taxon>
        <taxon>Nonomuraea</taxon>
    </lineage>
</organism>
<evidence type="ECO:0000313" key="5">
    <source>
        <dbReference type="EMBL" id="MBB5074734.1"/>
    </source>
</evidence>
<evidence type="ECO:0000259" key="2">
    <source>
        <dbReference type="Pfam" id="PF10646"/>
    </source>
</evidence>
<evidence type="ECO:0000259" key="4">
    <source>
        <dbReference type="Pfam" id="PF25976"/>
    </source>
</evidence>
<feature type="signal peptide" evidence="1">
    <location>
        <begin position="1"/>
        <end position="23"/>
    </location>
</feature>
<dbReference type="Gene3D" id="2.120.10.30">
    <property type="entry name" value="TolB, C-terminal domain"/>
    <property type="match status" value="1"/>
</dbReference>
<keyword evidence="1" id="KW-0732">Signal</keyword>
<dbReference type="InterPro" id="IPR011042">
    <property type="entry name" value="6-blade_b-propeller_TolB-like"/>
</dbReference>
<dbReference type="InterPro" id="IPR019606">
    <property type="entry name" value="GerMN"/>
</dbReference>
<proteinExistence type="predicted"/>
<dbReference type="Pfam" id="PF10646">
    <property type="entry name" value="Germane"/>
    <property type="match status" value="1"/>
</dbReference>
<dbReference type="Pfam" id="PF10647">
    <property type="entry name" value="Gmad1"/>
    <property type="match status" value="1"/>
</dbReference>
<gene>
    <name evidence="5" type="ORF">HNR40_000180</name>
</gene>
<dbReference type="EMBL" id="JACHIN010000001">
    <property type="protein sequence ID" value="MBB5074734.1"/>
    <property type="molecule type" value="Genomic_DNA"/>
</dbReference>